<evidence type="ECO:0008006" key="3">
    <source>
        <dbReference type="Google" id="ProtNLM"/>
    </source>
</evidence>
<dbReference type="Pfam" id="PF10294">
    <property type="entry name" value="Methyltransf_16"/>
    <property type="match status" value="1"/>
</dbReference>
<evidence type="ECO:0000313" key="1">
    <source>
        <dbReference type="EMBL" id="KAK3798535.1"/>
    </source>
</evidence>
<evidence type="ECO:0000313" key="2">
    <source>
        <dbReference type="Proteomes" id="UP001283361"/>
    </source>
</evidence>
<organism evidence="1 2">
    <name type="scientific">Elysia crispata</name>
    <name type="common">lettuce slug</name>
    <dbReference type="NCBI Taxonomy" id="231223"/>
    <lineage>
        <taxon>Eukaryota</taxon>
        <taxon>Metazoa</taxon>
        <taxon>Spiralia</taxon>
        <taxon>Lophotrochozoa</taxon>
        <taxon>Mollusca</taxon>
        <taxon>Gastropoda</taxon>
        <taxon>Heterobranchia</taxon>
        <taxon>Euthyneura</taxon>
        <taxon>Panpulmonata</taxon>
        <taxon>Sacoglossa</taxon>
        <taxon>Placobranchoidea</taxon>
        <taxon>Plakobranchidae</taxon>
        <taxon>Elysia</taxon>
    </lineage>
</organism>
<dbReference type="InterPro" id="IPR019410">
    <property type="entry name" value="Methyltransf_16"/>
</dbReference>
<accession>A0AAE1B3J8</accession>
<dbReference type="EMBL" id="JAWDGP010000666">
    <property type="protein sequence ID" value="KAK3798535.1"/>
    <property type="molecule type" value="Genomic_DNA"/>
</dbReference>
<dbReference type="SUPFAM" id="SSF53335">
    <property type="entry name" value="S-adenosyl-L-methionine-dependent methyltransferases"/>
    <property type="match status" value="1"/>
</dbReference>
<dbReference type="InterPro" id="IPR029063">
    <property type="entry name" value="SAM-dependent_MTases_sf"/>
</dbReference>
<dbReference type="InterPro" id="IPR038899">
    <property type="entry name" value="METTL22"/>
</dbReference>
<dbReference type="GO" id="GO:0008276">
    <property type="term" value="F:protein methyltransferase activity"/>
    <property type="evidence" value="ECO:0007669"/>
    <property type="project" value="InterPro"/>
</dbReference>
<proteinExistence type="predicted"/>
<dbReference type="AlphaFoldDB" id="A0AAE1B3J8"/>
<name>A0AAE1B3J8_9GAST</name>
<dbReference type="PANTHER" id="PTHR23108">
    <property type="entry name" value="METHYLTRANSFERASE-RELATED"/>
    <property type="match status" value="1"/>
</dbReference>
<sequence length="409" mass="46488">MAASMGEDFAHKVLSDIHVHAQRQNCTKYPQNSTHDVEKTLSRFYFVMPFELKSESAGPTSTNSPCEDASFCETIVQKRASDSTEYSEKTAYIQKEKNFETDVSPSYRKQELDCDGDLIVSRRKPPCSSNVCCQRMAEYQSNSLMLCQCLNEEKSNPCQGVITIEHKMETFLKDVGYQLWAGALLMCDYLLQEVNHVQLKNSTVLDLGAGLGITSIVAAMFASCIICTDYRDDILAQAELNWHRNRWLLPQVNCGSILFRILDWKCDKFQTTDETKGPNNYVLTEKEEHLLYSANTILAAEVIYDEELTDAFFKTIYTLLLHPPSKDVIITLEKRVIFSTEAVSVCSPAYEHFHSNVADLVSVDEGPVRFCAEKISTNFPQSFQYNRTKDMELWKISSRFTDSNLILSS</sequence>
<protein>
    <recommendedName>
        <fullName evidence="3">Methyltransferase-like protein 22</fullName>
    </recommendedName>
</protein>
<dbReference type="GO" id="GO:0005634">
    <property type="term" value="C:nucleus"/>
    <property type="evidence" value="ECO:0007669"/>
    <property type="project" value="TreeGrafter"/>
</dbReference>
<dbReference type="Gene3D" id="3.40.50.150">
    <property type="entry name" value="Vaccinia Virus protein VP39"/>
    <property type="match status" value="1"/>
</dbReference>
<dbReference type="Proteomes" id="UP001283361">
    <property type="component" value="Unassembled WGS sequence"/>
</dbReference>
<gene>
    <name evidence="1" type="ORF">RRG08_001297</name>
</gene>
<keyword evidence="2" id="KW-1185">Reference proteome</keyword>
<dbReference type="PANTHER" id="PTHR23108:SF0">
    <property type="entry name" value="METHYLTRANSFERASE-LIKE PROTEIN 22"/>
    <property type="match status" value="1"/>
</dbReference>
<dbReference type="CDD" id="cd02440">
    <property type="entry name" value="AdoMet_MTases"/>
    <property type="match status" value="1"/>
</dbReference>
<reference evidence="1" key="1">
    <citation type="journal article" date="2023" name="G3 (Bethesda)">
        <title>A reference genome for the long-term kleptoplast-retaining sea slug Elysia crispata morphotype clarki.</title>
        <authorList>
            <person name="Eastman K.E."/>
            <person name="Pendleton A.L."/>
            <person name="Shaikh M.A."/>
            <person name="Suttiyut T."/>
            <person name="Ogas R."/>
            <person name="Tomko P."/>
            <person name="Gavelis G."/>
            <person name="Widhalm J.R."/>
            <person name="Wisecaver J.H."/>
        </authorList>
    </citation>
    <scope>NUCLEOTIDE SEQUENCE</scope>
    <source>
        <strain evidence="1">ECLA1</strain>
    </source>
</reference>
<comment type="caution">
    <text evidence="1">The sequence shown here is derived from an EMBL/GenBank/DDBJ whole genome shotgun (WGS) entry which is preliminary data.</text>
</comment>